<evidence type="ECO:0000259" key="2">
    <source>
        <dbReference type="Pfam" id="PF14200"/>
    </source>
</evidence>
<dbReference type="Pfam" id="PF14200">
    <property type="entry name" value="RicinB_lectin_2"/>
    <property type="match status" value="2"/>
</dbReference>
<dbReference type="InterPro" id="IPR035992">
    <property type="entry name" value="Ricin_B-like_lectins"/>
</dbReference>
<dbReference type="KEGG" id="ftj:FTUN_0525"/>
<accession>A0A6M5YG90</accession>
<reference evidence="4" key="1">
    <citation type="submission" date="2020-05" db="EMBL/GenBank/DDBJ databases">
        <title>Frigoriglobus tundricola gen. nov., sp. nov., a psychrotolerant cellulolytic planctomycete of the family Gemmataceae with two divergent copies of 16S rRNA gene.</title>
        <authorList>
            <person name="Kulichevskaya I.S."/>
            <person name="Ivanova A.A."/>
            <person name="Naumoff D.G."/>
            <person name="Beletsky A.V."/>
            <person name="Rijpstra W.I.C."/>
            <person name="Sinninghe Damste J.S."/>
            <person name="Mardanov A.V."/>
            <person name="Ravin N.V."/>
            <person name="Dedysh S.N."/>
        </authorList>
    </citation>
    <scope>NUCLEOTIDE SEQUENCE [LARGE SCALE GENOMIC DNA]</scope>
    <source>
        <strain evidence="4">PL17</strain>
    </source>
</reference>
<dbReference type="Gene3D" id="2.80.10.50">
    <property type="match status" value="1"/>
</dbReference>
<evidence type="ECO:0000313" key="4">
    <source>
        <dbReference type="Proteomes" id="UP000503447"/>
    </source>
</evidence>
<dbReference type="EMBL" id="CP053452">
    <property type="protein sequence ID" value="QJW93025.1"/>
    <property type="molecule type" value="Genomic_DNA"/>
</dbReference>
<dbReference type="AlphaFoldDB" id="A0A6M5YG90"/>
<keyword evidence="1" id="KW-0732">Signal</keyword>
<sequence length="285" mass="30318">MYRRTRAVSAAAILALMGGASAAEPDAIRAKLDKARAAYESELSAAEKGAGEALDKAEAAVRKRGDKAALDKLKAERELFELTGVPPKCVPAPVAQKAAAARKTLEAALAVAVKDFTRARLDAEAEAAEREAAYLKDAPPSLRPRYFLVVNKVSNLALAPEKQRGEPGTGLLQAKQSGADSQLWMLVPTAGGDAVLLRNRATGLLAGTGGSGDEGRRLTLEKDTGDGSRWTLERDGSYFLFQNVSSKMRIGVSSASTEVGAHVVQWKKDEGLEDHRWNLVAAKPK</sequence>
<protein>
    <recommendedName>
        <fullName evidence="2">Ricin B lectin domain-containing protein</fullName>
    </recommendedName>
</protein>
<dbReference type="CDD" id="cd00161">
    <property type="entry name" value="beta-trefoil_Ricin-like"/>
    <property type="match status" value="1"/>
</dbReference>
<dbReference type="InterPro" id="IPR000772">
    <property type="entry name" value="Ricin_B_lectin"/>
</dbReference>
<feature type="chain" id="PRO_5026861428" description="Ricin B lectin domain-containing protein" evidence="1">
    <location>
        <begin position="23"/>
        <end position="285"/>
    </location>
</feature>
<name>A0A6M5YG90_9BACT</name>
<feature type="domain" description="Ricin B lectin" evidence="2">
    <location>
        <begin position="145"/>
        <end position="219"/>
    </location>
</feature>
<dbReference type="SUPFAM" id="SSF50370">
    <property type="entry name" value="Ricin B-like lectins"/>
    <property type="match status" value="1"/>
</dbReference>
<feature type="domain" description="Ricin B lectin" evidence="2">
    <location>
        <begin position="229"/>
        <end position="282"/>
    </location>
</feature>
<keyword evidence="4" id="KW-1185">Reference proteome</keyword>
<organism evidence="3 4">
    <name type="scientific">Frigoriglobus tundricola</name>
    <dbReference type="NCBI Taxonomy" id="2774151"/>
    <lineage>
        <taxon>Bacteria</taxon>
        <taxon>Pseudomonadati</taxon>
        <taxon>Planctomycetota</taxon>
        <taxon>Planctomycetia</taxon>
        <taxon>Gemmatales</taxon>
        <taxon>Gemmataceae</taxon>
        <taxon>Frigoriglobus</taxon>
    </lineage>
</organism>
<gene>
    <name evidence="3" type="ORF">FTUN_0525</name>
</gene>
<feature type="signal peptide" evidence="1">
    <location>
        <begin position="1"/>
        <end position="22"/>
    </location>
</feature>
<dbReference type="RefSeq" id="WP_171469309.1">
    <property type="nucleotide sequence ID" value="NZ_CP053452.2"/>
</dbReference>
<dbReference type="PROSITE" id="PS50231">
    <property type="entry name" value="RICIN_B_LECTIN"/>
    <property type="match status" value="1"/>
</dbReference>
<evidence type="ECO:0000256" key="1">
    <source>
        <dbReference type="SAM" id="SignalP"/>
    </source>
</evidence>
<proteinExistence type="predicted"/>
<dbReference type="Proteomes" id="UP000503447">
    <property type="component" value="Chromosome"/>
</dbReference>
<evidence type="ECO:0000313" key="3">
    <source>
        <dbReference type="EMBL" id="QJW93025.1"/>
    </source>
</evidence>